<evidence type="ECO:0000256" key="1">
    <source>
        <dbReference type="SAM" id="MobiDB-lite"/>
    </source>
</evidence>
<evidence type="ECO:0000313" key="3">
    <source>
        <dbReference type="Proteomes" id="UP001321526"/>
    </source>
</evidence>
<name>A0ABY8FEE8_9GAMM</name>
<organism evidence="2 3">
    <name type="scientific">Salinicola endophyticus</name>
    <dbReference type="NCBI Taxonomy" id="1949083"/>
    <lineage>
        <taxon>Bacteria</taxon>
        <taxon>Pseudomonadati</taxon>
        <taxon>Pseudomonadota</taxon>
        <taxon>Gammaproteobacteria</taxon>
        <taxon>Oceanospirillales</taxon>
        <taxon>Halomonadaceae</taxon>
        <taxon>Salinicola</taxon>
    </lineage>
</organism>
<dbReference type="Proteomes" id="UP001321526">
    <property type="component" value="Chromosome"/>
</dbReference>
<protein>
    <submittedName>
        <fullName evidence="2">Transcriptional regulator</fullName>
    </submittedName>
</protein>
<evidence type="ECO:0000313" key="2">
    <source>
        <dbReference type="EMBL" id="WFF40420.1"/>
    </source>
</evidence>
<keyword evidence="3" id="KW-1185">Reference proteome</keyword>
<accession>A0ABY8FEE8</accession>
<feature type="region of interest" description="Disordered" evidence="1">
    <location>
        <begin position="104"/>
        <end position="134"/>
    </location>
</feature>
<proteinExistence type="predicted"/>
<reference evidence="2 3" key="1">
    <citation type="submission" date="2019-01" db="EMBL/GenBank/DDBJ databases">
        <title>Genome sequence of Salinicola endophyticus REST5.</title>
        <authorList>
            <person name="Nascimento F.X."/>
        </authorList>
    </citation>
    <scope>NUCLEOTIDE SEQUENCE [LARGE SCALE GENOMIC DNA]</scope>
    <source>
        <strain evidence="2 3">REST5</strain>
    </source>
</reference>
<gene>
    <name evidence="2" type="ORF">EVC62_02285</name>
</gene>
<dbReference type="InterPro" id="IPR020518">
    <property type="entry name" value="Tscrpt_reg_PrtN"/>
</dbReference>
<sequence length="134" mass="14963">MLEQPAWTDSDRDTSTVGLLFEQFGDVLIPLETVRERYFRNLSERVLRAAIRDGRIDLPIITLDASQKAQPFVSIYHLAVLIERQAHDSVRQLPPRHWSEFRRAVPTTEHTPAAQAAGSTGPGTTPATTTTANQ</sequence>
<dbReference type="Pfam" id="PF11112">
    <property type="entry name" value="PyocinActivator"/>
    <property type="match status" value="1"/>
</dbReference>
<feature type="compositionally biased region" description="Low complexity" evidence="1">
    <location>
        <begin position="111"/>
        <end position="134"/>
    </location>
</feature>
<dbReference type="RefSeq" id="WP_282235663.1">
    <property type="nucleotide sequence ID" value="NZ_CP035631.1"/>
</dbReference>
<dbReference type="EMBL" id="CP035631">
    <property type="protein sequence ID" value="WFF40420.1"/>
    <property type="molecule type" value="Genomic_DNA"/>
</dbReference>